<evidence type="ECO:0000313" key="3">
    <source>
        <dbReference type="Proteomes" id="UP000176628"/>
    </source>
</evidence>
<gene>
    <name evidence="2" type="ORF">A2Z23_01015</name>
</gene>
<proteinExistence type="predicted"/>
<reference evidence="2 3" key="1">
    <citation type="journal article" date="2016" name="Nat. Commun.">
        <title>Thousands of microbial genomes shed light on interconnected biogeochemical processes in an aquifer system.</title>
        <authorList>
            <person name="Anantharaman K."/>
            <person name="Brown C.T."/>
            <person name="Hug L.A."/>
            <person name="Sharon I."/>
            <person name="Castelle C.J."/>
            <person name="Probst A.J."/>
            <person name="Thomas B.C."/>
            <person name="Singh A."/>
            <person name="Wilkins M.J."/>
            <person name="Karaoz U."/>
            <person name="Brodie E.L."/>
            <person name="Williams K.H."/>
            <person name="Hubbard S.S."/>
            <person name="Banfield J.F."/>
        </authorList>
    </citation>
    <scope>NUCLEOTIDE SEQUENCE [LARGE SCALE GENOMIC DNA]</scope>
</reference>
<dbReference type="Proteomes" id="UP000176628">
    <property type="component" value="Unassembled WGS sequence"/>
</dbReference>
<comment type="caution">
    <text evidence="2">The sequence shown here is derived from an EMBL/GenBank/DDBJ whole genome shotgun (WGS) entry which is preliminary data.</text>
</comment>
<keyword evidence="1" id="KW-1133">Transmembrane helix</keyword>
<name>A0A1F5G352_9BACT</name>
<organism evidence="2 3">
    <name type="scientific">Candidatus Curtissbacteria bacterium RBG_16_39_7</name>
    <dbReference type="NCBI Taxonomy" id="1797707"/>
    <lineage>
        <taxon>Bacteria</taxon>
        <taxon>Candidatus Curtissiibacteriota</taxon>
    </lineage>
</organism>
<evidence type="ECO:0000256" key="1">
    <source>
        <dbReference type="SAM" id="Phobius"/>
    </source>
</evidence>
<evidence type="ECO:0000313" key="2">
    <source>
        <dbReference type="EMBL" id="OGD86255.1"/>
    </source>
</evidence>
<feature type="transmembrane region" description="Helical" evidence="1">
    <location>
        <begin position="6"/>
        <end position="25"/>
    </location>
</feature>
<sequence>MNILISLVIFIGILVIGYVAFKLSIRIFMVPQAKPLTDEEYKICEEVVRKGKAIPFICRWALKNRKCPCKPCDFLNSPSKLK</sequence>
<dbReference type="EMBL" id="MFAV01000023">
    <property type="protein sequence ID" value="OGD86255.1"/>
    <property type="molecule type" value="Genomic_DNA"/>
</dbReference>
<protein>
    <submittedName>
        <fullName evidence="2">Uncharacterized protein</fullName>
    </submittedName>
</protein>
<accession>A0A1F5G352</accession>
<dbReference type="AlphaFoldDB" id="A0A1F5G352"/>
<keyword evidence="1" id="KW-0812">Transmembrane</keyword>
<keyword evidence="1" id="KW-0472">Membrane</keyword>